<proteinExistence type="inferred from homology"/>
<feature type="transmembrane region" description="Helical" evidence="9">
    <location>
        <begin position="286"/>
        <end position="303"/>
    </location>
</feature>
<dbReference type="PROSITE" id="PS50850">
    <property type="entry name" value="MFS"/>
    <property type="match status" value="1"/>
</dbReference>
<feature type="transmembrane region" description="Helical" evidence="9">
    <location>
        <begin position="40"/>
        <end position="58"/>
    </location>
</feature>
<sequence length="494" mass="54720">MSEQEANLSQSNFFGHPIGLRTLFFTELWERMSYYGMRGLLVLYMTIGVVGNPGLGWSNVEANAIYGIYAGMVYFLALPGGWLADNLLGYQKAVLYGALIIMLGHFTLAIPLEETFILGLAFVAIGTGLLKPNISSIVGQLYADHDERRDSGFTIFYMSINIGSMLGFAVCGYLGERIGWHWGFGAAGIGMLFGVIQFVYFRSQLGTAGLNPNEMTEGRRSTLRLWTIITVLFFAAVVVSGVLGLWSIDPLFFAERFRDFLVVISFIYFGYLFFFAGLTSFEKKNVLMLLLLFVGAAAFWSGFDQSAGSLSIFTRDYVNLTFGSFQAPVSWTQFLNPLFVVMFAPFFAYLWVFLGKRNLNPNTPIKFAIGLIFMGLGFIVMLYAVQYAMVEAPVGVQWLLLTYLLHTFGELALSPVGLSAFSRYSPKKYLGQMMGLWFLASSLGGVLAGLFGGEATESGLSSMTPIFSELIYYYLILAAVLIVLSFFIKAKVNS</sequence>
<evidence type="ECO:0000256" key="9">
    <source>
        <dbReference type="SAM" id="Phobius"/>
    </source>
</evidence>
<gene>
    <name evidence="11" type="ORF">ISQ63_00415</name>
</gene>
<dbReference type="GO" id="GO:0005886">
    <property type="term" value="C:plasma membrane"/>
    <property type="evidence" value="ECO:0007669"/>
    <property type="project" value="UniProtKB-SubCell"/>
</dbReference>
<evidence type="ECO:0000256" key="7">
    <source>
        <dbReference type="ARBA" id="ARBA00023136"/>
    </source>
</evidence>
<evidence type="ECO:0000256" key="4">
    <source>
        <dbReference type="ARBA" id="ARBA00022692"/>
    </source>
</evidence>
<evidence type="ECO:0000256" key="5">
    <source>
        <dbReference type="ARBA" id="ARBA00022856"/>
    </source>
</evidence>
<comment type="subcellular location">
    <subcellularLocation>
        <location evidence="1">Cell membrane</location>
        <topology evidence="1">Multi-pass membrane protein</topology>
    </subcellularLocation>
    <subcellularLocation>
        <location evidence="8">Membrane</location>
        <topology evidence="8">Multi-pass membrane protein</topology>
    </subcellularLocation>
</comment>
<keyword evidence="4 8" id="KW-0812">Transmembrane</keyword>
<dbReference type="SUPFAM" id="SSF103473">
    <property type="entry name" value="MFS general substrate transporter"/>
    <property type="match status" value="1"/>
</dbReference>
<evidence type="ECO:0000259" key="10">
    <source>
        <dbReference type="PROSITE" id="PS50850"/>
    </source>
</evidence>
<dbReference type="PANTHER" id="PTHR23517:SF15">
    <property type="entry name" value="PROTON-DEPENDENT OLIGOPEPTIDE FAMILY TRANSPORT PROTEIN"/>
    <property type="match status" value="1"/>
</dbReference>
<dbReference type="PANTHER" id="PTHR23517">
    <property type="entry name" value="RESISTANCE PROTEIN MDTM, PUTATIVE-RELATED-RELATED"/>
    <property type="match status" value="1"/>
</dbReference>
<dbReference type="NCBIfam" id="TIGR00924">
    <property type="entry name" value="yjdL_sub1_fam"/>
    <property type="match status" value="1"/>
</dbReference>
<evidence type="ECO:0000256" key="8">
    <source>
        <dbReference type="RuleBase" id="RU003755"/>
    </source>
</evidence>
<evidence type="ECO:0000256" key="2">
    <source>
        <dbReference type="ARBA" id="ARBA00022448"/>
    </source>
</evidence>
<feature type="transmembrane region" description="Helical" evidence="9">
    <location>
        <begin position="93"/>
        <end position="110"/>
    </location>
</feature>
<keyword evidence="7 9" id="KW-0472">Membrane</keyword>
<evidence type="ECO:0000313" key="11">
    <source>
        <dbReference type="EMBL" id="MBL6811326.1"/>
    </source>
</evidence>
<feature type="transmembrane region" description="Helical" evidence="9">
    <location>
        <begin position="181"/>
        <end position="201"/>
    </location>
</feature>
<dbReference type="InterPro" id="IPR005279">
    <property type="entry name" value="Dipep/tripep_permease"/>
</dbReference>
<dbReference type="InterPro" id="IPR036259">
    <property type="entry name" value="MFS_trans_sf"/>
</dbReference>
<feature type="transmembrane region" description="Helical" evidence="9">
    <location>
        <begin position="116"/>
        <end position="134"/>
    </location>
</feature>
<dbReference type="InterPro" id="IPR018456">
    <property type="entry name" value="PTR2_symporter_CS"/>
</dbReference>
<feature type="transmembrane region" description="Helical" evidence="9">
    <location>
        <begin position="471"/>
        <end position="488"/>
    </location>
</feature>
<dbReference type="Gene3D" id="1.20.1250.20">
    <property type="entry name" value="MFS general substrate transporter like domains"/>
    <property type="match status" value="1"/>
</dbReference>
<dbReference type="InterPro" id="IPR050171">
    <property type="entry name" value="MFS_Transporters"/>
</dbReference>
<evidence type="ECO:0000256" key="3">
    <source>
        <dbReference type="ARBA" id="ARBA00022475"/>
    </source>
</evidence>
<feature type="transmembrane region" description="Helical" evidence="9">
    <location>
        <begin position="398"/>
        <end position="421"/>
    </location>
</feature>
<keyword evidence="6 9" id="KW-1133">Transmembrane helix</keyword>
<feature type="transmembrane region" description="Helical" evidence="9">
    <location>
        <begin position="155"/>
        <end position="175"/>
    </location>
</feature>
<feature type="transmembrane region" description="Helical" evidence="9">
    <location>
        <begin position="367"/>
        <end position="386"/>
    </location>
</feature>
<dbReference type="GO" id="GO:1904680">
    <property type="term" value="F:peptide transmembrane transporter activity"/>
    <property type="evidence" value="ECO:0007669"/>
    <property type="project" value="InterPro"/>
</dbReference>
<keyword evidence="5" id="KW-0653">Protein transport</keyword>
<evidence type="ECO:0000256" key="1">
    <source>
        <dbReference type="ARBA" id="ARBA00004651"/>
    </source>
</evidence>
<dbReference type="Proteomes" id="UP000744438">
    <property type="component" value="Unassembled WGS sequence"/>
</dbReference>
<keyword evidence="5" id="KW-0571">Peptide transport</keyword>
<reference evidence="11" key="1">
    <citation type="submission" date="2020-10" db="EMBL/GenBank/DDBJ databases">
        <title>Microbiome of the Black Sea water column analyzed by genome centric metagenomics.</title>
        <authorList>
            <person name="Cabello-Yeves P.J."/>
            <person name="Callieri C."/>
            <person name="Picazo A."/>
            <person name="Mehrshad M."/>
            <person name="Haro-Moreno J.M."/>
            <person name="Roda-Garcia J."/>
            <person name="Dzembekova N."/>
            <person name="Slabakova V."/>
            <person name="Slabakova N."/>
            <person name="Moncheva S."/>
            <person name="Rodriguez-Valera F."/>
        </authorList>
    </citation>
    <scope>NUCLEOTIDE SEQUENCE</scope>
    <source>
        <strain evidence="11">BS307-5m-G49</strain>
    </source>
</reference>
<comment type="similarity">
    <text evidence="8">Belongs to the major facilitator superfamily. Proton-dependent oligopeptide transporter (POT/PTR) (TC 2.A.17) family.</text>
</comment>
<protein>
    <submittedName>
        <fullName evidence="11">Peptide MFS transporter</fullName>
    </submittedName>
</protein>
<dbReference type="AlphaFoldDB" id="A0A937HY50"/>
<feature type="transmembrane region" description="Helical" evidence="9">
    <location>
        <begin position="334"/>
        <end position="355"/>
    </location>
</feature>
<keyword evidence="3" id="KW-1003">Cell membrane</keyword>
<feature type="transmembrane region" description="Helical" evidence="9">
    <location>
        <begin position="222"/>
        <end position="248"/>
    </location>
</feature>
<dbReference type="CDD" id="cd17346">
    <property type="entry name" value="MFS_DtpA_like"/>
    <property type="match status" value="1"/>
</dbReference>
<evidence type="ECO:0000313" key="12">
    <source>
        <dbReference type="Proteomes" id="UP000744438"/>
    </source>
</evidence>
<dbReference type="InterPro" id="IPR020846">
    <property type="entry name" value="MFS_dom"/>
</dbReference>
<feature type="transmembrane region" description="Helical" evidence="9">
    <location>
        <begin position="64"/>
        <end position="84"/>
    </location>
</feature>
<evidence type="ECO:0000256" key="6">
    <source>
        <dbReference type="ARBA" id="ARBA00022989"/>
    </source>
</evidence>
<organism evidence="11 12">
    <name type="scientific">SAR86 cluster bacterium</name>
    <dbReference type="NCBI Taxonomy" id="2030880"/>
    <lineage>
        <taxon>Bacteria</taxon>
        <taxon>Pseudomonadati</taxon>
        <taxon>Pseudomonadota</taxon>
        <taxon>Gammaproteobacteria</taxon>
        <taxon>SAR86 cluster</taxon>
    </lineage>
</organism>
<feature type="transmembrane region" description="Helical" evidence="9">
    <location>
        <begin position="433"/>
        <end position="451"/>
    </location>
</feature>
<name>A0A937HY50_9GAMM</name>
<dbReference type="Pfam" id="PF00854">
    <property type="entry name" value="PTR2"/>
    <property type="match status" value="1"/>
</dbReference>
<keyword evidence="2 8" id="KW-0813">Transport</keyword>
<dbReference type="GO" id="GO:0006857">
    <property type="term" value="P:oligopeptide transport"/>
    <property type="evidence" value="ECO:0007669"/>
    <property type="project" value="InterPro"/>
</dbReference>
<dbReference type="InterPro" id="IPR000109">
    <property type="entry name" value="POT_fam"/>
</dbReference>
<comment type="caution">
    <text evidence="11">The sequence shown here is derived from an EMBL/GenBank/DDBJ whole genome shotgun (WGS) entry which is preliminary data.</text>
</comment>
<feature type="transmembrane region" description="Helical" evidence="9">
    <location>
        <begin position="260"/>
        <end position="279"/>
    </location>
</feature>
<dbReference type="PROSITE" id="PS01023">
    <property type="entry name" value="PTR2_2"/>
    <property type="match status" value="1"/>
</dbReference>
<accession>A0A937HY50</accession>
<dbReference type="PROSITE" id="PS01022">
    <property type="entry name" value="PTR2_1"/>
    <property type="match status" value="1"/>
</dbReference>
<dbReference type="EMBL" id="JADHQC010000001">
    <property type="protein sequence ID" value="MBL6811326.1"/>
    <property type="molecule type" value="Genomic_DNA"/>
</dbReference>
<feature type="domain" description="Major facilitator superfamily (MFS) profile" evidence="10">
    <location>
        <begin position="290"/>
        <end position="494"/>
    </location>
</feature>